<dbReference type="EMBL" id="JABFCX010000002">
    <property type="protein sequence ID" value="NNU15290.1"/>
    <property type="molecule type" value="Genomic_DNA"/>
</dbReference>
<accession>A0A7Y3W407</accession>
<keyword evidence="1" id="KW-1133">Transmembrane helix</keyword>
<evidence type="ECO:0000256" key="1">
    <source>
        <dbReference type="SAM" id="Phobius"/>
    </source>
</evidence>
<feature type="transmembrane region" description="Helical" evidence="1">
    <location>
        <begin position="59"/>
        <end position="84"/>
    </location>
</feature>
<gene>
    <name evidence="2" type="ORF">HK107_02990</name>
</gene>
<name>A0A7Y3W407_9PROT</name>
<organism evidence="2 3">
    <name type="scientific">Parvularcula mediterranea</name>
    <dbReference type="NCBI Taxonomy" id="2732508"/>
    <lineage>
        <taxon>Bacteria</taxon>
        <taxon>Pseudomonadati</taxon>
        <taxon>Pseudomonadota</taxon>
        <taxon>Alphaproteobacteria</taxon>
        <taxon>Parvularculales</taxon>
        <taxon>Parvularculaceae</taxon>
        <taxon>Parvularcula</taxon>
    </lineage>
</organism>
<dbReference type="RefSeq" id="WP_173196662.1">
    <property type="nucleotide sequence ID" value="NZ_JABFCX010000002.1"/>
</dbReference>
<feature type="transmembrane region" description="Helical" evidence="1">
    <location>
        <begin position="12"/>
        <end position="39"/>
    </location>
</feature>
<protein>
    <recommendedName>
        <fullName evidence="4">CPBP family intramembrane metalloprotease</fullName>
    </recommendedName>
</protein>
<evidence type="ECO:0000313" key="3">
    <source>
        <dbReference type="Proteomes" id="UP000536835"/>
    </source>
</evidence>
<keyword evidence="3" id="KW-1185">Reference proteome</keyword>
<keyword evidence="1" id="KW-0472">Membrane</keyword>
<keyword evidence="1" id="KW-0812">Transmembrane</keyword>
<feature type="transmembrane region" description="Helical" evidence="1">
    <location>
        <begin position="96"/>
        <end position="129"/>
    </location>
</feature>
<evidence type="ECO:0000313" key="2">
    <source>
        <dbReference type="EMBL" id="NNU15290.1"/>
    </source>
</evidence>
<dbReference type="Proteomes" id="UP000536835">
    <property type="component" value="Unassembled WGS sequence"/>
</dbReference>
<reference evidence="2 3" key="1">
    <citation type="submission" date="2020-05" db="EMBL/GenBank/DDBJ databases">
        <title>Parvularcula mediterraneae sp. nov., isolated from polypropylene straw from shallow seawater of the seashore of Laganas in Zakynthos island, Greece.</title>
        <authorList>
            <person name="Szabo I."/>
            <person name="Al-Omari J."/>
            <person name="Rado J."/>
            <person name="Szerdahelyi G.S."/>
        </authorList>
    </citation>
    <scope>NUCLEOTIDE SEQUENCE [LARGE SCALE GENOMIC DNA]</scope>
    <source>
        <strain evidence="2 3">ZS-1/3</strain>
    </source>
</reference>
<comment type="caution">
    <text evidence="2">The sequence shown here is derived from an EMBL/GenBank/DDBJ whole genome shotgun (WGS) entry which is preliminary data.</text>
</comment>
<evidence type="ECO:0008006" key="4">
    <source>
        <dbReference type="Google" id="ProtNLM"/>
    </source>
</evidence>
<proteinExistence type="predicted"/>
<feature type="transmembrane region" description="Helical" evidence="1">
    <location>
        <begin position="141"/>
        <end position="161"/>
    </location>
</feature>
<dbReference type="AlphaFoldDB" id="A0A7Y3W407"/>
<sequence length="166" mass="17930">MFPFSKLSDPKTSFPVVVGLGWLTATIPALIIVNLLQMVLPPEAFQAVEDALISGEMPFWVDAVSIVLFAPLVETLIMGLVFWLSRLVGLGVRGQVIVQVIFWAAAHGAFAFAWAFGPAWIFFVLAIIWVGQREASSGKAFWAVFLVHALNNGLATAAIAAERFAG</sequence>